<keyword evidence="2" id="KW-0175">Coiled coil</keyword>
<accession>A0ABM6H8B2</accession>
<dbReference type="Gene3D" id="1.10.1660.10">
    <property type="match status" value="1"/>
</dbReference>
<dbReference type="PANTHER" id="PTHR30204:SF98">
    <property type="entry name" value="HTH-TYPE TRANSCRIPTIONAL REGULATOR ADHR"/>
    <property type="match status" value="1"/>
</dbReference>
<dbReference type="RefSeq" id="WP_069867596.1">
    <property type="nucleotide sequence ID" value="NZ_CP019458.1"/>
</dbReference>
<dbReference type="SUPFAM" id="SSF46955">
    <property type="entry name" value="Putative DNA-binding domain"/>
    <property type="match status" value="1"/>
</dbReference>
<dbReference type="InterPro" id="IPR047057">
    <property type="entry name" value="MerR_fam"/>
</dbReference>
<dbReference type="PROSITE" id="PS50937">
    <property type="entry name" value="HTH_MERR_2"/>
    <property type="match status" value="1"/>
</dbReference>
<dbReference type="Pfam" id="PF00376">
    <property type="entry name" value="MerR"/>
    <property type="match status" value="1"/>
</dbReference>
<organism evidence="4 5">
    <name type="scientific">Streptomyces autolyticus</name>
    <dbReference type="NCBI Taxonomy" id="75293"/>
    <lineage>
        <taxon>Bacteria</taxon>
        <taxon>Bacillati</taxon>
        <taxon>Actinomycetota</taxon>
        <taxon>Actinomycetes</taxon>
        <taxon>Kitasatosporales</taxon>
        <taxon>Streptomycetaceae</taxon>
        <taxon>Streptomyces</taxon>
    </lineage>
</organism>
<dbReference type="SMART" id="SM00422">
    <property type="entry name" value="HTH_MERR"/>
    <property type="match status" value="1"/>
</dbReference>
<dbReference type="Proteomes" id="UP000187851">
    <property type="component" value="Chromosome"/>
</dbReference>
<evidence type="ECO:0000313" key="4">
    <source>
        <dbReference type="EMBL" id="AQA10148.1"/>
    </source>
</evidence>
<evidence type="ECO:0000259" key="3">
    <source>
        <dbReference type="PROSITE" id="PS50937"/>
    </source>
</evidence>
<evidence type="ECO:0000313" key="5">
    <source>
        <dbReference type="Proteomes" id="UP000187851"/>
    </source>
</evidence>
<evidence type="ECO:0000256" key="1">
    <source>
        <dbReference type="ARBA" id="ARBA00023125"/>
    </source>
</evidence>
<sequence>MTATETETEVRGSPMTIQQVSRLSGLSEPTLRYYEKIGLIPAVDRDRDSGHRRYHPGVVDTIRSLGCLRSTGTSVQDMRAYLGHLDEGAQGAAPLRDLFRRNAERLEREMALMEVRLRYLRLKADMWDARERGDADAERRAIEEVTDVMDAL</sequence>
<evidence type="ECO:0000256" key="2">
    <source>
        <dbReference type="SAM" id="Coils"/>
    </source>
</evidence>
<keyword evidence="5" id="KW-1185">Reference proteome</keyword>
<protein>
    <submittedName>
        <fullName evidence="4">MerR family transcriptional regulator</fullName>
    </submittedName>
</protein>
<dbReference type="EMBL" id="CP019458">
    <property type="protein sequence ID" value="AQA10148.1"/>
    <property type="molecule type" value="Genomic_DNA"/>
</dbReference>
<reference evidence="4 5" key="1">
    <citation type="journal article" date="2017" name="J. Biotechnol.">
        <title>The complete genome sequence of Streptomyces autolyticus CGMCC 0516, the producer of geldanamycin, autolytimycin, reblastatin and elaiophylin.</title>
        <authorList>
            <person name="Yin M."/>
            <person name="Jiang M."/>
            <person name="Ren Z."/>
            <person name="Dong Y."/>
            <person name="Lu T."/>
        </authorList>
    </citation>
    <scope>NUCLEOTIDE SEQUENCE [LARGE SCALE GENOMIC DNA]</scope>
    <source>
        <strain evidence="4 5">CGMCC0516</strain>
    </source>
</reference>
<proteinExistence type="predicted"/>
<dbReference type="PANTHER" id="PTHR30204">
    <property type="entry name" value="REDOX-CYCLING DRUG-SENSING TRANSCRIPTIONAL ACTIVATOR SOXR"/>
    <property type="match status" value="1"/>
</dbReference>
<dbReference type="InterPro" id="IPR009061">
    <property type="entry name" value="DNA-bd_dom_put_sf"/>
</dbReference>
<gene>
    <name evidence="4" type="ORF">BV401_06285</name>
</gene>
<name>A0ABM6H8B2_9ACTN</name>
<feature type="coiled-coil region" evidence="2">
    <location>
        <begin position="96"/>
        <end position="123"/>
    </location>
</feature>
<feature type="domain" description="HTH merR-type" evidence="3">
    <location>
        <begin position="14"/>
        <end position="84"/>
    </location>
</feature>
<keyword evidence="1" id="KW-0238">DNA-binding</keyword>
<dbReference type="InterPro" id="IPR000551">
    <property type="entry name" value="MerR-type_HTH_dom"/>
</dbReference>